<name>A0A843VMV1_COLES</name>
<dbReference type="EMBL" id="NMUH01001910">
    <property type="protein sequence ID" value="MQL96366.1"/>
    <property type="molecule type" value="Genomic_DNA"/>
</dbReference>
<feature type="compositionally biased region" description="Polar residues" evidence="1">
    <location>
        <begin position="1"/>
        <end position="23"/>
    </location>
</feature>
<comment type="caution">
    <text evidence="2">The sequence shown here is derived from an EMBL/GenBank/DDBJ whole genome shotgun (WGS) entry which is preliminary data.</text>
</comment>
<reference evidence="2" key="1">
    <citation type="submission" date="2017-07" db="EMBL/GenBank/DDBJ databases">
        <title>Taro Niue Genome Assembly and Annotation.</title>
        <authorList>
            <person name="Atibalentja N."/>
            <person name="Keating K."/>
            <person name="Fields C.J."/>
        </authorList>
    </citation>
    <scope>NUCLEOTIDE SEQUENCE</scope>
    <source>
        <strain evidence="2">Niue_2</strain>
        <tissue evidence="2">Leaf</tissue>
    </source>
</reference>
<sequence>MHLNLEGNTVATNQTIETSNPRGNTAEDFNEHRSSPREREPSLGQQQNNSGNHHQNTSSQEMHLNPEGNAATTGNEHNIVLGKPHLHQNQQRRTLGAPH</sequence>
<evidence type="ECO:0000256" key="1">
    <source>
        <dbReference type="SAM" id="MobiDB-lite"/>
    </source>
</evidence>
<feature type="compositionally biased region" description="Low complexity" evidence="1">
    <location>
        <begin position="42"/>
        <end position="60"/>
    </location>
</feature>
<gene>
    <name evidence="2" type="ORF">Taro_029044</name>
</gene>
<evidence type="ECO:0000313" key="3">
    <source>
        <dbReference type="Proteomes" id="UP000652761"/>
    </source>
</evidence>
<evidence type="ECO:0000313" key="2">
    <source>
        <dbReference type="EMBL" id="MQL96366.1"/>
    </source>
</evidence>
<dbReference type="Proteomes" id="UP000652761">
    <property type="component" value="Unassembled WGS sequence"/>
</dbReference>
<proteinExistence type="predicted"/>
<feature type="region of interest" description="Disordered" evidence="1">
    <location>
        <begin position="1"/>
        <end position="99"/>
    </location>
</feature>
<protein>
    <submittedName>
        <fullName evidence="2">Uncharacterized protein</fullName>
    </submittedName>
</protein>
<accession>A0A843VMV1</accession>
<feature type="compositionally biased region" description="Basic and acidic residues" evidence="1">
    <location>
        <begin position="29"/>
        <end position="41"/>
    </location>
</feature>
<keyword evidence="3" id="KW-1185">Reference proteome</keyword>
<organism evidence="2 3">
    <name type="scientific">Colocasia esculenta</name>
    <name type="common">Wild taro</name>
    <name type="synonym">Arum esculentum</name>
    <dbReference type="NCBI Taxonomy" id="4460"/>
    <lineage>
        <taxon>Eukaryota</taxon>
        <taxon>Viridiplantae</taxon>
        <taxon>Streptophyta</taxon>
        <taxon>Embryophyta</taxon>
        <taxon>Tracheophyta</taxon>
        <taxon>Spermatophyta</taxon>
        <taxon>Magnoliopsida</taxon>
        <taxon>Liliopsida</taxon>
        <taxon>Araceae</taxon>
        <taxon>Aroideae</taxon>
        <taxon>Colocasieae</taxon>
        <taxon>Colocasia</taxon>
    </lineage>
</organism>
<dbReference type="AlphaFoldDB" id="A0A843VMV1"/>